<dbReference type="EMBL" id="AP023093">
    <property type="protein sequence ID" value="BCE43284.1"/>
    <property type="molecule type" value="Genomic_DNA"/>
</dbReference>
<organism evidence="3">
    <name type="scientific">Bradyrhizobium diazoefficiens</name>
    <dbReference type="NCBI Taxonomy" id="1355477"/>
    <lineage>
        <taxon>Bacteria</taxon>
        <taxon>Pseudomonadati</taxon>
        <taxon>Pseudomonadota</taxon>
        <taxon>Alphaproteobacteria</taxon>
        <taxon>Hyphomicrobiales</taxon>
        <taxon>Nitrobacteraceae</taxon>
        <taxon>Bradyrhizobium</taxon>
    </lineage>
</organism>
<evidence type="ECO:0000313" key="3">
    <source>
        <dbReference type="EMBL" id="BCE86832.1"/>
    </source>
</evidence>
<name>A0A810CBV7_9BRAD</name>
<gene>
    <name evidence="2" type="ORF">XF3B_83150</name>
    <name evidence="3" type="ORF">XF9B_82530</name>
</gene>
<dbReference type="RefSeq" id="WP_197982517.1">
    <property type="nucleotide sequence ID" value="NZ_AP022639.1"/>
</dbReference>
<proteinExistence type="predicted"/>
<feature type="domain" description="MmeI-like N-terminal" evidence="1">
    <location>
        <begin position="19"/>
        <end position="176"/>
    </location>
</feature>
<accession>A0A810CBV7</accession>
<dbReference type="InterPro" id="IPR046817">
    <property type="entry name" value="MmeI_N"/>
</dbReference>
<reference evidence="2" key="1">
    <citation type="submission" date="2020-05" db="EMBL/GenBank/DDBJ databases">
        <title>Complete genome sequence of Bradyrhizobium diazoefficiens XF3 isolated from soybean nodule.</title>
        <authorList>
            <person name="Noda R."/>
            <person name="Kakizaki K."/>
            <person name="Minamisawa K."/>
        </authorList>
    </citation>
    <scope>NUCLEOTIDE SEQUENCE</scope>
    <source>
        <strain evidence="2">XF3</strain>
    </source>
</reference>
<sequence>MSKIVEDLIHFINYASVLEGDEKGEAQVFCDRLFKAFGHDGYKEAGATLEFRIKKASSKGTSFADLMWKPRLLLEMKKRGEKLHLHYGQAFDYWLNAVPHRPRYVVLCNFDEFWIYDFDKQLDEPVDVVELAELPKRYTALNFLFPDDRKPLFNNDREAVSREAANSMAMLFKRLTHRLSNPVPRVQAQRFVLQTVIAMFAEDIDLLPAGTVKSIVDDCFEHKQSS</sequence>
<protein>
    <recommendedName>
        <fullName evidence="1">MmeI-like N-terminal domain-containing protein</fullName>
    </recommendedName>
</protein>
<dbReference type="EMBL" id="AP023098">
    <property type="protein sequence ID" value="BCE86832.1"/>
    <property type="molecule type" value="Genomic_DNA"/>
</dbReference>
<evidence type="ECO:0000313" key="2">
    <source>
        <dbReference type="EMBL" id="BCE43284.1"/>
    </source>
</evidence>
<dbReference type="AlphaFoldDB" id="A0A810CBV7"/>
<dbReference type="Pfam" id="PF20464">
    <property type="entry name" value="MmeI_N"/>
    <property type="match status" value="1"/>
</dbReference>
<reference evidence="3" key="2">
    <citation type="submission" date="2020-05" db="EMBL/GenBank/DDBJ databases">
        <title>Complete genome sequence of Bradyrhizobium diazoefficiens XF9 isolated from soybean nodule.</title>
        <authorList>
            <person name="Noda R."/>
            <person name="Kakizaki K."/>
            <person name="Minamisawa K."/>
        </authorList>
    </citation>
    <scope>NUCLEOTIDE SEQUENCE</scope>
    <source>
        <strain evidence="3">XF9</strain>
    </source>
</reference>
<evidence type="ECO:0000259" key="1">
    <source>
        <dbReference type="Pfam" id="PF20464"/>
    </source>
</evidence>